<organism evidence="1 2">
    <name type="scientific">Knipowitschia caucasica</name>
    <name type="common">Caucasian dwarf goby</name>
    <name type="synonym">Pomatoschistus caucasicus</name>
    <dbReference type="NCBI Taxonomy" id="637954"/>
    <lineage>
        <taxon>Eukaryota</taxon>
        <taxon>Metazoa</taxon>
        <taxon>Chordata</taxon>
        <taxon>Craniata</taxon>
        <taxon>Vertebrata</taxon>
        <taxon>Euteleostomi</taxon>
        <taxon>Actinopterygii</taxon>
        <taxon>Neopterygii</taxon>
        <taxon>Teleostei</taxon>
        <taxon>Neoteleostei</taxon>
        <taxon>Acanthomorphata</taxon>
        <taxon>Gobiaria</taxon>
        <taxon>Gobiiformes</taxon>
        <taxon>Gobioidei</taxon>
        <taxon>Gobiidae</taxon>
        <taxon>Gobiinae</taxon>
        <taxon>Knipowitschia</taxon>
    </lineage>
</organism>
<accession>A0AAV2K6M8</accession>
<evidence type="ECO:0000313" key="2">
    <source>
        <dbReference type="Proteomes" id="UP001497482"/>
    </source>
</evidence>
<dbReference type="Gene3D" id="3.40.50.2300">
    <property type="match status" value="1"/>
</dbReference>
<evidence type="ECO:0000313" key="1">
    <source>
        <dbReference type="EMBL" id="CAL1584108.1"/>
    </source>
</evidence>
<reference evidence="1 2" key="1">
    <citation type="submission" date="2024-04" db="EMBL/GenBank/DDBJ databases">
        <authorList>
            <person name="Waldvogel A.-M."/>
            <person name="Schoenle A."/>
        </authorList>
    </citation>
    <scope>NUCLEOTIDE SEQUENCE [LARGE SCALE GENOMIC DNA]</scope>
</reference>
<proteinExistence type="predicted"/>
<gene>
    <name evidence="1" type="ORF">KC01_LOCUS14489</name>
</gene>
<dbReference type="Proteomes" id="UP001497482">
    <property type="component" value="Chromosome 16"/>
</dbReference>
<dbReference type="AlphaFoldDB" id="A0AAV2K6M8"/>
<dbReference type="EMBL" id="OZ035838">
    <property type="protein sequence ID" value="CAL1584108.1"/>
    <property type="molecule type" value="Genomic_DNA"/>
</dbReference>
<protein>
    <submittedName>
        <fullName evidence="1">Uncharacterized protein</fullName>
    </submittedName>
</protein>
<name>A0AAV2K6M8_KNICA</name>
<keyword evidence="2" id="KW-1185">Reference proteome</keyword>
<sequence length="71" mass="8132">MEDAGVDSSLTAWTINYLSDRPQYVRLRSYGSYKKIGYYDSTKGNLSWYGNDKWIGERHPSLSRALIPVSP</sequence>